<organism evidence="2 3">
    <name type="scientific">Ralstonia soli</name>
    <dbReference type="NCBI Taxonomy" id="2953896"/>
    <lineage>
        <taxon>Bacteria</taxon>
        <taxon>Pseudomonadati</taxon>
        <taxon>Pseudomonadota</taxon>
        <taxon>Betaproteobacteria</taxon>
        <taxon>Burkholderiales</taxon>
        <taxon>Burkholderiaceae</taxon>
        <taxon>Ralstonia</taxon>
    </lineage>
</organism>
<protein>
    <recommendedName>
        <fullName evidence="4">Integrase</fullName>
    </recommendedName>
</protein>
<proteinExistence type="predicted"/>
<dbReference type="EMBL" id="JAMXHT010000004">
    <property type="protein sequence ID" value="MCO5399130.1"/>
    <property type="molecule type" value="Genomic_DNA"/>
</dbReference>
<dbReference type="InterPro" id="IPR011010">
    <property type="entry name" value="DNA_brk_join_enz"/>
</dbReference>
<comment type="caution">
    <text evidence="2">The sequence shown here is derived from an EMBL/GenBank/DDBJ whole genome shotgun (WGS) entry which is preliminary data.</text>
</comment>
<dbReference type="InterPro" id="IPR013762">
    <property type="entry name" value="Integrase-like_cat_sf"/>
</dbReference>
<evidence type="ECO:0000256" key="1">
    <source>
        <dbReference type="ARBA" id="ARBA00023172"/>
    </source>
</evidence>
<evidence type="ECO:0000313" key="2">
    <source>
        <dbReference type="EMBL" id="MCO5399130.1"/>
    </source>
</evidence>
<name>A0ABT1AL22_9RALS</name>
<evidence type="ECO:0008006" key="4">
    <source>
        <dbReference type="Google" id="ProtNLM"/>
    </source>
</evidence>
<reference evidence="2" key="2">
    <citation type="journal article" date="2023" name="Front. Microbiol.">
        <title>Ralstonia chuxiongensis sp. nov., Ralstonia mojiangensis sp. nov., and Ralstonia soli sp. nov., isolated from tobacco fields, are three novel species in the family Burkholderiaceae.</title>
        <authorList>
            <person name="Lu C.H."/>
            <person name="Zhang Y.Y."/>
            <person name="Jiang N."/>
            <person name="Chen W."/>
            <person name="Shao X."/>
            <person name="Zhao Z.M."/>
            <person name="Lu W.L."/>
            <person name="Hu X."/>
            <person name="Xi Y.X."/>
            <person name="Zou S.Y."/>
            <person name="Wei Q.J."/>
            <person name="Lin Z.L."/>
            <person name="Gong L."/>
            <person name="Gai X.T."/>
            <person name="Zhang L.Q."/>
            <person name="Li J.Y."/>
            <person name="Jin Y."/>
            <person name="Xia Z.Y."/>
        </authorList>
    </citation>
    <scope>NUCLEOTIDE SEQUENCE</scope>
    <source>
        <strain evidence="2">21MJYT02-11</strain>
    </source>
</reference>
<dbReference type="Gene3D" id="1.10.443.10">
    <property type="entry name" value="Intergrase catalytic core"/>
    <property type="match status" value="1"/>
</dbReference>
<reference evidence="2" key="1">
    <citation type="submission" date="2022-06" db="EMBL/GenBank/DDBJ databases">
        <authorList>
            <person name="Lu C.-H."/>
        </authorList>
    </citation>
    <scope>NUCLEOTIDE SEQUENCE</scope>
    <source>
        <strain evidence="2">21MJYT02-11</strain>
    </source>
</reference>
<accession>A0ABT1AL22</accession>
<keyword evidence="1" id="KW-0233">DNA recombination</keyword>
<sequence>MVFEDPRYNTAWVDERAFRRSYWTPALKLLGIRYRRPYNMRHTYATAMLMAGMTPAFCAKQLGHSVEMFLRTYAKWIDGGQDDLEMSRLESAFSSPILPRETKTGA</sequence>
<keyword evidence="3" id="KW-1185">Reference proteome</keyword>
<gene>
    <name evidence="2" type="ORF">NG900_13090</name>
</gene>
<dbReference type="RefSeq" id="WP_252680840.1">
    <property type="nucleotide sequence ID" value="NZ_JAMXHT010000004.1"/>
</dbReference>
<dbReference type="SUPFAM" id="SSF56349">
    <property type="entry name" value="DNA breaking-rejoining enzymes"/>
    <property type="match status" value="1"/>
</dbReference>
<dbReference type="Proteomes" id="UP001162811">
    <property type="component" value="Unassembled WGS sequence"/>
</dbReference>
<evidence type="ECO:0000313" key="3">
    <source>
        <dbReference type="Proteomes" id="UP001162811"/>
    </source>
</evidence>